<dbReference type="PANTHER" id="PTHR30055">
    <property type="entry name" value="HTH-TYPE TRANSCRIPTIONAL REGULATOR RUTR"/>
    <property type="match status" value="1"/>
</dbReference>
<proteinExistence type="predicted"/>
<keyword evidence="1" id="KW-0805">Transcription regulation</keyword>
<sequence>MICEDEKTPGKREARRQERREAIVAVAQRHFREHGYSGTSMSAIAADLGGSKTTLWTYFASKEDLFAAALDEWTVAFGCDSTIHPAGDLRETLTAYCTEFLRVMLTPEVGTLFRLVIAEASRSPEIGRIFYERAPLRRHKAMAAYFETQIAAGTLRPVDTLRAAAQLHHLCMYRIFMHSMWGLGPDVSDQAIAREVEEAVTLFLDGYAATSG</sequence>
<evidence type="ECO:0000256" key="4">
    <source>
        <dbReference type="PROSITE-ProRule" id="PRU00335"/>
    </source>
</evidence>
<dbReference type="GO" id="GO:0003700">
    <property type="term" value="F:DNA-binding transcription factor activity"/>
    <property type="evidence" value="ECO:0007669"/>
    <property type="project" value="TreeGrafter"/>
</dbReference>
<protein>
    <submittedName>
        <fullName evidence="6">TetR/AcrR family transcriptional regulator</fullName>
    </submittedName>
</protein>
<dbReference type="PROSITE" id="PS50977">
    <property type="entry name" value="HTH_TETR_2"/>
    <property type="match status" value="1"/>
</dbReference>
<dbReference type="PRINTS" id="PR00455">
    <property type="entry name" value="HTHTETR"/>
</dbReference>
<dbReference type="Pfam" id="PF14246">
    <property type="entry name" value="TetR_C_7"/>
    <property type="match status" value="1"/>
</dbReference>
<accession>A0AAJ5X5P9</accession>
<dbReference type="SUPFAM" id="SSF48498">
    <property type="entry name" value="Tetracyclin repressor-like, C-terminal domain"/>
    <property type="match status" value="1"/>
</dbReference>
<dbReference type="KEGG" id="acob:P0Y56_15740"/>
<dbReference type="Proteomes" id="UP001218362">
    <property type="component" value="Chromosome"/>
</dbReference>
<name>A0AAJ5X5P9_9SPHN</name>
<dbReference type="InterPro" id="IPR039536">
    <property type="entry name" value="TetR_C_Proteobacteria"/>
</dbReference>
<keyword evidence="3" id="KW-0804">Transcription</keyword>
<dbReference type="PANTHER" id="PTHR30055:SF146">
    <property type="entry name" value="HTH-TYPE TRANSCRIPTIONAL DUAL REGULATOR CECR"/>
    <property type="match status" value="1"/>
</dbReference>
<dbReference type="AlphaFoldDB" id="A0AAJ5X5P9"/>
<dbReference type="InterPro" id="IPR001647">
    <property type="entry name" value="HTH_TetR"/>
</dbReference>
<dbReference type="Gene3D" id="1.10.10.60">
    <property type="entry name" value="Homeodomain-like"/>
    <property type="match status" value="1"/>
</dbReference>
<evidence type="ECO:0000256" key="3">
    <source>
        <dbReference type="ARBA" id="ARBA00023163"/>
    </source>
</evidence>
<dbReference type="GO" id="GO:0000976">
    <property type="term" value="F:transcription cis-regulatory region binding"/>
    <property type="evidence" value="ECO:0007669"/>
    <property type="project" value="TreeGrafter"/>
</dbReference>
<gene>
    <name evidence="6" type="ORF">P0Y56_15740</name>
</gene>
<organism evidence="6 7">
    <name type="scientific">Candidatus Andeanibacterium colombiense</name>
    <dbReference type="NCBI Taxonomy" id="3121345"/>
    <lineage>
        <taxon>Bacteria</taxon>
        <taxon>Pseudomonadati</taxon>
        <taxon>Pseudomonadota</taxon>
        <taxon>Alphaproteobacteria</taxon>
        <taxon>Sphingomonadales</taxon>
        <taxon>Sphingomonadaceae</taxon>
        <taxon>Candidatus Andeanibacterium</taxon>
    </lineage>
</organism>
<dbReference type="InterPro" id="IPR009057">
    <property type="entry name" value="Homeodomain-like_sf"/>
</dbReference>
<evidence type="ECO:0000259" key="5">
    <source>
        <dbReference type="PROSITE" id="PS50977"/>
    </source>
</evidence>
<feature type="domain" description="HTH tetR-type" evidence="5">
    <location>
        <begin position="17"/>
        <end position="77"/>
    </location>
</feature>
<evidence type="ECO:0000313" key="7">
    <source>
        <dbReference type="Proteomes" id="UP001218362"/>
    </source>
</evidence>
<evidence type="ECO:0000256" key="1">
    <source>
        <dbReference type="ARBA" id="ARBA00023015"/>
    </source>
</evidence>
<dbReference type="Gene3D" id="1.10.357.10">
    <property type="entry name" value="Tetracycline Repressor, domain 2"/>
    <property type="match status" value="1"/>
</dbReference>
<dbReference type="InterPro" id="IPR050109">
    <property type="entry name" value="HTH-type_TetR-like_transc_reg"/>
</dbReference>
<reference evidence="6" key="1">
    <citation type="submission" date="2023-03" db="EMBL/GenBank/DDBJ databases">
        <title>Andean soil-derived lignocellulolytic bacterial consortium as a source of novel taxa and putative plastic-active enzymes.</title>
        <authorList>
            <person name="Diaz-Garcia L."/>
            <person name="Chuvochina M."/>
            <person name="Feuerriegel G."/>
            <person name="Bunk B."/>
            <person name="Sproer C."/>
            <person name="Streit W.R."/>
            <person name="Rodriguez L.M."/>
            <person name="Overmann J."/>
            <person name="Jimenez D.J."/>
        </authorList>
    </citation>
    <scope>NUCLEOTIDE SEQUENCE</scope>
    <source>
        <strain evidence="6">MAG 26</strain>
    </source>
</reference>
<dbReference type="Pfam" id="PF00440">
    <property type="entry name" value="TetR_N"/>
    <property type="match status" value="1"/>
</dbReference>
<keyword evidence="2 4" id="KW-0238">DNA-binding</keyword>
<dbReference type="InterPro" id="IPR036271">
    <property type="entry name" value="Tet_transcr_reg_TetR-rel_C_sf"/>
</dbReference>
<evidence type="ECO:0000256" key="2">
    <source>
        <dbReference type="ARBA" id="ARBA00023125"/>
    </source>
</evidence>
<feature type="DNA-binding region" description="H-T-H motif" evidence="4">
    <location>
        <begin position="40"/>
        <end position="59"/>
    </location>
</feature>
<evidence type="ECO:0000313" key="6">
    <source>
        <dbReference type="EMBL" id="WEK46439.1"/>
    </source>
</evidence>
<dbReference type="SUPFAM" id="SSF46689">
    <property type="entry name" value="Homeodomain-like"/>
    <property type="match status" value="1"/>
</dbReference>
<dbReference type="EMBL" id="CP119316">
    <property type="protein sequence ID" value="WEK46439.1"/>
    <property type="molecule type" value="Genomic_DNA"/>
</dbReference>
<dbReference type="FunFam" id="1.10.10.60:FF:000141">
    <property type="entry name" value="TetR family transcriptional regulator"/>
    <property type="match status" value="1"/>
</dbReference>